<evidence type="ECO:0000259" key="1">
    <source>
        <dbReference type="Pfam" id="PF09002"/>
    </source>
</evidence>
<keyword evidence="3" id="KW-1185">Reference proteome</keyword>
<dbReference type="AlphaFoldDB" id="A0A917FHF9"/>
<dbReference type="EMBL" id="BMEO01000001">
    <property type="protein sequence ID" value="GGF83376.1"/>
    <property type="molecule type" value="Genomic_DNA"/>
</dbReference>
<dbReference type="Gene3D" id="1.10.10.680">
    <property type="entry name" value="Hypothetical protein VC1899 (Restriction endonuclease-like)"/>
    <property type="match status" value="1"/>
</dbReference>
<comment type="caution">
    <text evidence="2">The sequence shown here is derived from an EMBL/GenBank/DDBJ whole genome shotgun (WGS) entry which is preliminary data.</text>
</comment>
<feature type="domain" description="Card1 endonuclease" evidence="1">
    <location>
        <begin position="233"/>
        <end position="369"/>
    </location>
</feature>
<reference evidence="2" key="1">
    <citation type="journal article" date="2014" name="Int. J. Syst. Evol. Microbiol.">
        <title>Complete genome sequence of Corynebacterium casei LMG S-19264T (=DSM 44701T), isolated from a smear-ripened cheese.</title>
        <authorList>
            <consortium name="US DOE Joint Genome Institute (JGI-PGF)"/>
            <person name="Walter F."/>
            <person name="Albersmeier A."/>
            <person name="Kalinowski J."/>
            <person name="Ruckert C."/>
        </authorList>
    </citation>
    <scope>NUCLEOTIDE SEQUENCE</scope>
    <source>
        <strain evidence="2">CGMCC 1.12181</strain>
    </source>
</reference>
<dbReference type="CDD" id="cd22364">
    <property type="entry name" value="VC1899-like"/>
    <property type="match status" value="1"/>
</dbReference>
<dbReference type="GO" id="GO:0003676">
    <property type="term" value="F:nucleic acid binding"/>
    <property type="evidence" value="ECO:0007669"/>
    <property type="project" value="InterPro"/>
</dbReference>
<protein>
    <recommendedName>
        <fullName evidence="1">Card1 endonuclease domain-containing protein</fullName>
    </recommendedName>
</protein>
<dbReference type="Pfam" id="PF09002">
    <property type="entry name" value="Card1_endonuc"/>
    <property type="match status" value="1"/>
</dbReference>
<name>A0A917FHF9_9GAMM</name>
<proteinExistence type="predicted"/>
<dbReference type="SUPFAM" id="SSF52980">
    <property type="entry name" value="Restriction endonuclease-like"/>
    <property type="match status" value="1"/>
</dbReference>
<dbReference type="Gene3D" id="3.40.1350.10">
    <property type="match status" value="1"/>
</dbReference>
<reference evidence="2" key="2">
    <citation type="submission" date="2020-09" db="EMBL/GenBank/DDBJ databases">
        <authorList>
            <person name="Sun Q."/>
            <person name="Zhou Y."/>
        </authorList>
    </citation>
    <scope>NUCLEOTIDE SEQUENCE</scope>
    <source>
        <strain evidence="2">CGMCC 1.12181</strain>
    </source>
</reference>
<sequence>MQIHLAIYHPRRAGILSAALDLGADKIILLHRSQDTIEGLKSVLNSRGIKCQSIVVNFETHHLRDQFARLLEQHQSDDFYFNASSGYKKIVLIGFEQFNAYGYPIFLVDKFTDELYWLQNKADRPTEDHHLSHQIKINEYLKTFNTHVLNEGSKTPEPLASRELTAWLIAHIEHHDKPIGQLNYMAMMASRDNRYTLDNRQAKDTGLLTVLGHFEAAGLLTLRGRKLKFNDSESRFYCNGGWLENHVFGLIYGMRKSRSHITDVAKGLQVVRNQGVVKNEIDVAAMSHNRLHIIECKTQKFSKSNDDNAAANSAIYRLDTLKTFSGGISGKAMLISYQPLTKYNLSRAEDLGIYCCSYTQLKQLDHHLYRFFDSES</sequence>
<dbReference type="Proteomes" id="UP000605253">
    <property type="component" value="Unassembled WGS sequence"/>
</dbReference>
<dbReference type="Gene3D" id="3.40.50.10770">
    <property type="entry name" value="Hypothetical protein VC1899 like domain (Restriction endonuclease-like)"/>
    <property type="match status" value="1"/>
</dbReference>
<dbReference type="InterPro" id="IPR011856">
    <property type="entry name" value="tRNA_endonuc-like_dom_sf"/>
</dbReference>
<organism evidence="2 3">
    <name type="scientific">Marinicella pacifica</name>
    <dbReference type="NCBI Taxonomy" id="1171543"/>
    <lineage>
        <taxon>Bacteria</taxon>
        <taxon>Pseudomonadati</taxon>
        <taxon>Pseudomonadota</taxon>
        <taxon>Gammaproteobacteria</taxon>
        <taxon>Lysobacterales</taxon>
        <taxon>Marinicellaceae</taxon>
        <taxon>Marinicella</taxon>
    </lineage>
</organism>
<gene>
    <name evidence="2" type="ORF">GCM10011365_00370</name>
</gene>
<dbReference type="InterPro" id="IPR015093">
    <property type="entry name" value="Card1_endonucl_dom"/>
</dbReference>
<evidence type="ECO:0000313" key="2">
    <source>
        <dbReference type="EMBL" id="GGF83376.1"/>
    </source>
</evidence>
<dbReference type="InterPro" id="IPR011335">
    <property type="entry name" value="Restrct_endonuc-II-like"/>
</dbReference>
<evidence type="ECO:0000313" key="3">
    <source>
        <dbReference type="Proteomes" id="UP000605253"/>
    </source>
</evidence>
<accession>A0A917FHF9</accession>
<dbReference type="RefSeq" id="WP_188363648.1">
    <property type="nucleotide sequence ID" value="NZ_BAABJF010000011.1"/>
</dbReference>